<keyword evidence="1" id="KW-0812">Transmembrane</keyword>
<feature type="transmembrane region" description="Helical" evidence="1">
    <location>
        <begin position="12"/>
        <end position="32"/>
    </location>
</feature>
<dbReference type="EMBL" id="LNIX01000008">
    <property type="protein sequence ID" value="OXA51035.1"/>
    <property type="molecule type" value="Genomic_DNA"/>
</dbReference>
<reference evidence="2 3" key="1">
    <citation type="submission" date="2015-12" db="EMBL/GenBank/DDBJ databases">
        <title>The genome of Folsomia candida.</title>
        <authorList>
            <person name="Faddeeva A."/>
            <person name="Derks M.F."/>
            <person name="Anvar Y."/>
            <person name="Smit S."/>
            <person name="Van Straalen N."/>
            <person name="Roelofs D."/>
        </authorList>
    </citation>
    <scope>NUCLEOTIDE SEQUENCE [LARGE SCALE GENOMIC DNA]</scope>
    <source>
        <strain evidence="2 3">VU population</strain>
        <tissue evidence="2">Whole body</tissue>
    </source>
</reference>
<keyword evidence="3" id="KW-1185">Reference proteome</keyword>
<evidence type="ECO:0000256" key="1">
    <source>
        <dbReference type="SAM" id="Phobius"/>
    </source>
</evidence>
<accession>A0A226DZW9</accession>
<evidence type="ECO:0000313" key="3">
    <source>
        <dbReference type="Proteomes" id="UP000198287"/>
    </source>
</evidence>
<keyword evidence="1" id="KW-1133">Transmembrane helix</keyword>
<protein>
    <submittedName>
        <fullName evidence="2">Uncharacterized protein</fullName>
    </submittedName>
</protein>
<sequence>MMMKNQDLIKNLLIVGSAGAFVISTFLATVVFDKVSPNSTLPDQEIEMGMAVQATDQHIEVFVDAVILLQTSVDIKDIVKTDENGENGEPGTIVDLFPVGAAAHGRGQLEFRIKAITRDQMPNLANRSQATVPMAYIREETFNELVKSTMKLAAVGIKTAGLMAWMGVLMAIGCIIAGAGLIYLDKAKTPVEALDDD</sequence>
<dbReference type="AlphaFoldDB" id="A0A226DZW9"/>
<evidence type="ECO:0000313" key="2">
    <source>
        <dbReference type="EMBL" id="OXA51035.1"/>
    </source>
</evidence>
<feature type="transmembrane region" description="Helical" evidence="1">
    <location>
        <begin position="162"/>
        <end position="184"/>
    </location>
</feature>
<comment type="caution">
    <text evidence="2">The sequence shown here is derived from an EMBL/GenBank/DDBJ whole genome shotgun (WGS) entry which is preliminary data.</text>
</comment>
<organism evidence="2 3">
    <name type="scientific">Folsomia candida</name>
    <name type="common">Springtail</name>
    <dbReference type="NCBI Taxonomy" id="158441"/>
    <lineage>
        <taxon>Eukaryota</taxon>
        <taxon>Metazoa</taxon>
        <taxon>Ecdysozoa</taxon>
        <taxon>Arthropoda</taxon>
        <taxon>Hexapoda</taxon>
        <taxon>Collembola</taxon>
        <taxon>Entomobryomorpha</taxon>
        <taxon>Isotomoidea</taxon>
        <taxon>Isotomidae</taxon>
        <taxon>Proisotominae</taxon>
        <taxon>Folsomia</taxon>
    </lineage>
</organism>
<proteinExistence type="predicted"/>
<dbReference type="Proteomes" id="UP000198287">
    <property type="component" value="Unassembled WGS sequence"/>
</dbReference>
<gene>
    <name evidence="2" type="ORF">Fcan01_14504</name>
</gene>
<keyword evidence="1" id="KW-0472">Membrane</keyword>
<name>A0A226DZW9_FOLCA</name>